<evidence type="ECO:0008006" key="3">
    <source>
        <dbReference type="Google" id="ProtNLM"/>
    </source>
</evidence>
<protein>
    <recommendedName>
        <fullName evidence="3">Lipoprotein</fullName>
    </recommendedName>
</protein>
<sequence length="229" mass="24853">MAFLVTLLLSCEMNIAAEPGIAREPHMEQEIAALKKQVQRQGVLLRWSLGGWALGASLLLMGSGKATEGQTSPQELKLRRLALVDAKGVERVVLEADRTEVRMDGQVIKTKTARHGLTIHKSNGDEVGGIGILDNGYTAMVLDGYSAHGVRERVGFRVSPDGSSSFYVNDAKGQARAFLEVDDKSNTRFKLQDDQEHPQVDVLVQPDGKVEWKGVSAQGKQVAPPPKGN</sequence>
<evidence type="ECO:0000313" key="2">
    <source>
        <dbReference type="Proteomes" id="UP001207654"/>
    </source>
</evidence>
<comment type="caution">
    <text evidence="1">The sequence shown here is derived from an EMBL/GenBank/DDBJ whole genome shotgun (WGS) entry which is preliminary data.</text>
</comment>
<accession>A0ABT4AE95</accession>
<reference evidence="1 2" key="1">
    <citation type="submission" date="2022-11" db="EMBL/GenBank/DDBJ databases">
        <title>Minimal conservation of predation-associated metabolite biosynthetic gene clusters underscores biosynthetic potential of Myxococcota including descriptions for ten novel species: Archangium lansinium sp. nov., Myxococcus landrumus sp. nov., Nannocystis bai.</title>
        <authorList>
            <person name="Ahearne A."/>
            <person name="Stevens C."/>
            <person name="Phillips K."/>
        </authorList>
    </citation>
    <scope>NUCLEOTIDE SEQUENCE [LARGE SCALE GENOMIC DNA]</scope>
    <source>
        <strain evidence="1 2">MIWBW</strain>
    </source>
</reference>
<organism evidence="1 2">
    <name type="scientific">Archangium lansingense</name>
    <dbReference type="NCBI Taxonomy" id="2995310"/>
    <lineage>
        <taxon>Bacteria</taxon>
        <taxon>Pseudomonadati</taxon>
        <taxon>Myxococcota</taxon>
        <taxon>Myxococcia</taxon>
        <taxon>Myxococcales</taxon>
        <taxon>Cystobacterineae</taxon>
        <taxon>Archangiaceae</taxon>
        <taxon>Archangium</taxon>
    </lineage>
</organism>
<evidence type="ECO:0000313" key="1">
    <source>
        <dbReference type="EMBL" id="MCY1079993.1"/>
    </source>
</evidence>
<name>A0ABT4AE95_9BACT</name>
<proteinExistence type="predicted"/>
<dbReference type="EMBL" id="JAPNKA010000001">
    <property type="protein sequence ID" value="MCY1079993.1"/>
    <property type="molecule type" value="Genomic_DNA"/>
</dbReference>
<dbReference type="RefSeq" id="WP_267542618.1">
    <property type="nucleotide sequence ID" value="NZ_JAPNKA010000001.1"/>
</dbReference>
<keyword evidence="2" id="KW-1185">Reference proteome</keyword>
<gene>
    <name evidence="1" type="ORF">OV287_36640</name>
</gene>
<dbReference type="Proteomes" id="UP001207654">
    <property type="component" value="Unassembled WGS sequence"/>
</dbReference>